<feature type="transmembrane region" description="Helical" evidence="1">
    <location>
        <begin position="46"/>
        <end position="69"/>
    </location>
</feature>
<name>A0A8J3EY90_9BIFI</name>
<feature type="transmembrane region" description="Helical" evidence="1">
    <location>
        <begin position="21"/>
        <end position="40"/>
    </location>
</feature>
<reference evidence="2" key="2">
    <citation type="submission" date="2020-09" db="EMBL/GenBank/DDBJ databases">
        <authorList>
            <person name="Sun Q."/>
            <person name="Sedlacek I."/>
        </authorList>
    </citation>
    <scope>NUCLEOTIDE SEQUENCE</scope>
    <source>
        <strain evidence="2">CCM 8606</strain>
    </source>
</reference>
<reference evidence="2" key="1">
    <citation type="journal article" date="2014" name="Int. J. Syst. Evol. Microbiol.">
        <title>Complete genome sequence of Corynebacterium casei LMG S-19264T (=DSM 44701T), isolated from a smear-ripened cheese.</title>
        <authorList>
            <consortium name="US DOE Joint Genome Institute (JGI-PGF)"/>
            <person name="Walter F."/>
            <person name="Albersmeier A."/>
            <person name="Kalinowski J."/>
            <person name="Ruckert C."/>
        </authorList>
    </citation>
    <scope>NUCLEOTIDE SEQUENCE</scope>
    <source>
        <strain evidence="2">CCM 8606</strain>
    </source>
</reference>
<dbReference type="Proteomes" id="UP000619536">
    <property type="component" value="Unassembled WGS sequence"/>
</dbReference>
<dbReference type="RefSeq" id="WP_188354816.1">
    <property type="nucleotide sequence ID" value="NZ_BMDH01000001.1"/>
</dbReference>
<gene>
    <name evidence="2" type="ORF">GCM10007377_06890</name>
</gene>
<proteinExistence type="predicted"/>
<keyword evidence="1" id="KW-0472">Membrane</keyword>
<sequence length="105" mass="11916">MIHDIVTMNKNPVSHSTMTGHQLSLLLTAILGMNLIIMSIKEFDIVMFVASVAVIIVFFLIFEFALYRMNVSQEQHKKKTGWKFLIFAVVCAVILVVAVAWIYVL</sequence>
<keyword evidence="1" id="KW-1133">Transmembrane helix</keyword>
<evidence type="ECO:0000313" key="3">
    <source>
        <dbReference type="Proteomes" id="UP000619536"/>
    </source>
</evidence>
<dbReference type="AlphaFoldDB" id="A0A8J3EY90"/>
<dbReference type="EMBL" id="BMDH01000001">
    <property type="protein sequence ID" value="GGI13624.1"/>
    <property type="molecule type" value="Genomic_DNA"/>
</dbReference>
<protein>
    <submittedName>
        <fullName evidence="2">Uncharacterized protein</fullName>
    </submittedName>
</protein>
<keyword evidence="3" id="KW-1185">Reference proteome</keyword>
<feature type="transmembrane region" description="Helical" evidence="1">
    <location>
        <begin position="81"/>
        <end position="104"/>
    </location>
</feature>
<keyword evidence="1" id="KW-0812">Transmembrane</keyword>
<organism evidence="2 3">
    <name type="scientific">Galliscardovia ingluviei</name>
    <dbReference type="NCBI Taxonomy" id="1769422"/>
    <lineage>
        <taxon>Bacteria</taxon>
        <taxon>Bacillati</taxon>
        <taxon>Actinomycetota</taxon>
        <taxon>Actinomycetes</taxon>
        <taxon>Bifidobacteriales</taxon>
        <taxon>Bifidobacteriaceae</taxon>
        <taxon>Galliscardovia</taxon>
    </lineage>
</organism>
<evidence type="ECO:0000313" key="2">
    <source>
        <dbReference type="EMBL" id="GGI13624.1"/>
    </source>
</evidence>
<accession>A0A8J3EY90</accession>
<evidence type="ECO:0000256" key="1">
    <source>
        <dbReference type="SAM" id="Phobius"/>
    </source>
</evidence>
<comment type="caution">
    <text evidence="2">The sequence shown here is derived from an EMBL/GenBank/DDBJ whole genome shotgun (WGS) entry which is preliminary data.</text>
</comment>